<feature type="domain" description="Ppx/GppA phosphatase N-terminal" evidence="2">
    <location>
        <begin position="18"/>
        <end position="332"/>
    </location>
</feature>
<proteinExistence type="predicted"/>
<dbReference type="InterPro" id="IPR048950">
    <property type="entry name" value="Ppx_GppA_C"/>
</dbReference>
<protein>
    <submittedName>
        <fullName evidence="4">Ppx/GppA phosphatase family protein</fullName>
    </submittedName>
</protein>
<dbReference type="Pfam" id="PF02541">
    <property type="entry name" value="Ppx-GppA"/>
    <property type="match status" value="1"/>
</dbReference>
<evidence type="ECO:0000313" key="5">
    <source>
        <dbReference type="Proteomes" id="UP001634747"/>
    </source>
</evidence>
<evidence type="ECO:0000259" key="3">
    <source>
        <dbReference type="Pfam" id="PF21447"/>
    </source>
</evidence>
<name>A0ABW9KJM9_9BACT</name>
<dbReference type="SUPFAM" id="SSF53067">
    <property type="entry name" value="Actin-like ATPase domain"/>
    <property type="match status" value="2"/>
</dbReference>
<keyword evidence="1" id="KW-0378">Hydrolase</keyword>
<evidence type="ECO:0000259" key="2">
    <source>
        <dbReference type="Pfam" id="PF02541"/>
    </source>
</evidence>
<dbReference type="SUPFAM" id="SSF109604">
    <property type="entry name" value="HD-domain/PDEase-like"/>
    <property type="match status" value="1"/>
</dbReference>
<evidence type="ECO:0000313" key="4">
    <source>
        <dbReference type="EMBL" id="MFN2975160.1"/>
    </source>
</evidence>
<dbReference type="PIRSF" id="PIRSF001267">
    <property type="entry name" value="Pyrophosphatase_GppA_Ppx"/>
    <property type="match status" value="1"/>
</dbReference>
<dbReference type="Gene3D" id="3.30.420.150">
    <property type="entry name" value="Exopolyphosphatase. Domain 2"/>
    <property type="match status" value="1"/>
</dbReference>
<accession>A0ABW9KJM9</accession>
<dbReference type="Gene3D" id="1.10.3210.10">
    <property type="entry name" value="Hypothetical protein af1432"/>
    <property type="match status" value="1"/>
</dbReference>
<organism evidence="4 5">
    <name type="scientific">Terriglobus aquaticus</name>
    <dbReference type="NCBI Taxonomy" id="940139"/>
    <lineage>
        <taxon>Bacteria</taxon>
        <taxon>Pseudomonadati</taxon>
        <taxon>Acidobacteriota</taxon>
        <taxon>Terriglobia</taxon>
        <taxon>Terriglobales</taxon>
        <taxon>Acidobacteriaceae</taxon>
        <taxon>Terriglobus</taxon>
    </lineage>
</organism>
<gene>
    <name evidence="4" type="ORF">ACK2TP_05240</name>
</gene>
<reference evidence="4 5" key="1">
    <citation type="submission" date="2024-12" db="EMBL/GenBank/DDBJ databases">
        <authorList>
            <person name="Lee Y."/>
        </authorList>
    </citation>
    <scope>NUCLEOTIDE SEQUENCE [LARGE SCALE GENOMIC DNA]</scope>
    <source>
        <strain evidence="4 5">03SUJ4</strain>
    </source>
</reference>
<dbReference type="InterPro" id="IPR030673">
    <property type="entry name" value="PyroPPase_GppA_Ppx"/>
</dbReference>
<dbReference type="InterPro" id="IPR050273">
    <property type="entry name" value="GppA/Ppx_hydrolase"/>
</dbReference>
<dbReference type="Proteomes" id="UP001634747">
    <property type="component" value="Unassembled WGS sequence"/>
</dbReference>
<dbReference type="InterPro" id="IPR003695">
    <property type="entry name" value="Ppx_GppA_N"/>
</dbReference>
<dbReference type="Gene3D" id="3.30.420.40">
    <property type="match status" value="1"/>
</dbReference>
<evidence type="ECO:0000256" key="1">
    <source>
        <dbReference type="ARBA" id="ARBA00022801"/>
    </source>
</evidence>
<dbReference type="InterPro" id="IPR043129">
    <property type="entry name" value="ATPase_NBD"/>
</dbReference>
<feature type="domain" description="Ppx/GppA phosphatase C-terminal" evidence="3">
    <location>
        <begin position="351"/>
        <end position="508"/>
    </location>
</feature>
<dbReference type="CDD" id="cd24006">
    <property type="entry name" value="ASKHA_NBD_PPX_GppA"/>
    <property type="match status" value="1"/>
</dbReference>
<sequence>MPKFAAIDIGSNSCRLAIAEVQQHKLHMLHEDREVVRLGESVFETGLISPDAMATTIRALKRFQKAVQTQVVDRVRVVATSAMRDAQNASAFTAWVKSELGWNVEVISGLEEGRLIHLGVTTHEPGARGRCLLIDLGGGSCEITLSENGRVQEMVSLPLGSVRLQQEFLHTDPPSREEQNQLRTYIDRELRKLERKFGPQAPIPLVIATSGSAAALAEASTVLAESKPAKSKGKTLIKLPARKPRNFAAHELRSALRLEPLTANTPTVRALAAQLVTMTNEQRMAVPGIGPKRSEIIIGGAFVYAELLERLKLSGFRYSPLGLRDGILAQMLADVDNRASVHRAIEQERWNGVLEICKRYAVDMKRAEPVRNDVTRLFDDLQRVHTLSPEFREWLAAAAMMQGVGRYVSHQGHHRHTHYLIANSEMFGFSPAQRALVAAIARYMGKSRPVAMDKPMRAVPVELHTSVMQSVALLRLAVALNQDLASDPVRFTSKVYPKRVLLQLQVRRGSAELERWALRKESAYFREVFRRDLDVELA</sequence>
<comment type="caution">
    <text evidence="4">The sequence shown here is derived from an EMBL/GenBank/DDBJ whole genome shotgun (WGS) entry which is preliminary data.</text>
</comment>
<dbReference type="RefSeq" id="WP_263413307.1">
    <property type="nucleotide sequence ID" value="NZ_BAABBH010000001.1"/>
</dbReference>
<keyword evidence="5" id="KW-1185">Reference proteome</keyword>
<dbReference type="EMBL" id="JBJYXY010000001">
    <property type="protein sequence ID" value="MFN2975160.1"/>
    <property type="molecule type" value="Genomic_DNA"/>
</dbReference>
<dbReference type="PANTHER" id="PTHR30005:SF0">
    <property type="entry name" value="RETROGRADE REGULATION PROTEIN 2"/>
    <property type="match status" value="1"/>
</dbReference>
<dbReference type="Pfam" id="PF21447">
    <property type="entry name" value="Ppx-GppA_III"/>
    <property type="match status" value="1"/>
</dbReference>
<dbReference type="PANTHER" id="PTHR30005">
    <property type="entry name" value="EXOPOLYPHOSPHATASE"/>
    <property type="match status" value="1"/>
</dbReference>